<protein>
    <submittedName>
        <fullName evidence="3">Uncharacterized protein</fullName>
    </submittedName>
</protein>
<keyword evidence="2" id="KW-0732">Signal</keyword>
<feature type="chain" id="PRO_5025032795" evidence="2">
    <location>
        <begin position="20"/>
        <end position="575"/>
    </location>
</feature>
<organism evidence="3 4">
    <name type="scientific">Leishmania tarentolae</name>
    <name type="common">Sauroleishmania tarentolae</name>
    <dbReference type="NCBI Taxonomy" id="5689"/>
    <lineage>
        <taxon>Eukaryota</taxon>
        <taxon>Discoba</taxon>
        <taxon>Euglenozoa</taxon>
        <taxon>Kinetoplastea</taxon>
        <taxon>Metakinetoplastina</taxon>
        <taxon>Trypanosomatida</taxon>
        <taxon>Trypanosomatidae</taxon>
        <taxon>Leishmaniinae</taxon>
        <taxon>Leishmania</taxon>
        <taxon>lizard Leishmania</taxon>
    </lineage>
</organism>
<evidence type="ECO:0000313" key="3">
    <source>
        <dbReference type="EMBL" id="GET90007.1"/>
    </source>
</evidence>
<keyword evidence="4" id="KW-1185">Reference proteome</keyword>
<gene>
    <name evidence="3" type="ORF">LtaPh_2809300</name>
</gene>
<accession>A0A640KR57</accession>
<comment type="caution">
    <text evidence="3">The sequence shown here is derived from an EMBL/GenBank/DDBJ whole genome shotgun (WGS) entry which is preliminary data.</text>
</comment>
<dbReference type="Proteomes" id="UP000419144">
    <property type="component" value="Unassembled WGS sequence"/>
</dbReference>
<dbReference type="VEuPathDB" id="TriTrypDB:LtaPh_2809300"/>
<dbReference type="AlphaFoldDB" id="A0A640KR57"/>
<feature type="compositionally biased region" description="Basic and acidic residues" evidence="1">
    <location>
        <begin position="387"/>
        <end position="397"/>
    </location>
</feature>
<evidence type="ECO:0000313" key="4">
    <source>
        <dbReference type="Proteomes" id="UP000419144"/>
    </source>
</evidence>
<evidence type="ECO:0000256" key="1">
    <source>
        <dbReference type="SAM" id="MobiDB-lite"/>
    </source>
</evidence>
<sequence>MHRLWLHAVWLRRWQAVLCVHYVNFQIRDVRHGGEPASSLREQRARHALALQWCCAHICAPLRSLLLPFFCTNTDSPHTYLHRSFLLLTSAMRAIEVEMSPGSARKCFSACVEHRAADSEEDADSLSRDQYYYNYANCPMTLPKSFSASAASPIASERTATGDPHATDVTSLSPPLLLEMELDTILREDHGGERSDSPTRSCYDRIRCNTVAQQPTMGTDIRGPCGANPNSSKVHSTIDLIGESATLRFDSLANACHAGPDGTLSLRPPPPLSYITSHSGTRAGKPVSAPVSPMSATESAPPASFTVPRDARVAHPRMSAAPQQRLLCGWRAAMQESIARFLTVEEARASSARIDAHTPCTSSSPVREASTTTVASSASSPSPRIPAGEEKNNEKRCASGLRPKMAVTAELRPRDVLFAPLPVNQTFGAASRRHTSKQIVSAFSAARGGVDVERDQRDGRTAVVAKRDALVKTESVQLSPPLSELGRTAVTSPLSYTDPKRLAALDTAATKRGEVSPDTAEAHLFNEAVVTLTCAACRLSINVFALHLTGTELPHTCYCPFCGNRCAWTACSATL</sequence>
<reference evidence="3" key="1">
    <citation type="submission" date="2019-11" db="EMBL/GenBank/DDBJ databases">
        <title>Leishmania tarentolae CDS.</title>
        <authorList>
            <person name="Goto Y."/>
            <person name="Yamagishi J."/>
        </authorList>
    </citation>
    <scope>NUCLEOTIDE SEQUENCE [LARGE SCALE GENOMIC DNA]</scope>
    <source>
        <strain evidence="3">Parrot Tar II</strain>
    </source>
</reference>
<feature type="region of interest" description="Disordered" evidence="1">
    <location>
        <begin position="351"/>
        <end position="399"/>
    </location>
</feature>
<evidence type="ECO:0000256" key="2">
    <source>
        <dbReference type="SAM" id="SignalP"/>
    </source>
</evidence>
<feature type="compositionally biased region" description="Low complexity" evidence="1">
    <location>
        <begin position="369"/>
        <end position="382"/>
    </location>
</feature>
<feature type="region of interest" description="Disordered" evidence="1">
    <location>
        <begin position="277"/>
        <end position="305"/>
    </location>
</feature>
<feature type="signal peptide" evidence="2">
    <location>
        <begin position="1"/>
        <end position="19"/>
    </location>
</feature>
<dbReference type="EMBL" id="BLBS01000039">
    <property type="protein sequence ID" value="GET90007.1"/>
    <property type="molecule type" value="Genomic_DNA"/>
</dbReference>
<dbReference type="OrthoDB" id="263958at2759"/>
<proteinExistence type="predicted"/>
<name>A0A640KR57_LEITA</name>